<sequence length="839" mass="91580">MQRPSLPPVPMSAPKQDALARRGRSRQVPASARERQADDERRSAVAVHAVQHKFFVLPAADDDDEPPARPTPTMPAAGSSRASPAPLSYRSQRSSFSSIHSALSTPSSSSTMLSIAAPVPLKAAVPPPFMRSASPSPPSSASMSPDYYDSPPSPPRSLEDQVHVAYALDDIHLAKILLLRLKGIEVTSDDDPRIAAVQDEDFDFCFVPNGALMDEYDEKAMQEMQAREMALIEQRRRVLRLKDCERKFDDGKRRLREQRLASDRRRLKEQQQEEDARRRAVEREQRRAAEEEHRRIAHERAVVADMHRAAQRSRSRKIVSYRFLQAPPTNTQPKHFVYDFPGYPARSGKPMPAAPTCAPQPQQTPVFDDACAVPFTEVLKSMQGPLFPTSHADRPRRSDSPALPKSKSRTPSQVRRRREARLLQALLVDIEYSEDERRKLKGKQPENGRRIFAPCLACSAASSPQSSLSAASPPPMRRTSSWLSFRGTNSSASSSTTDLTTPASSPISSSKAPWFIMAKSTLSDAVLPTLLHSCHQRTRLMAVALSDSPLYIEALPPTRLEPFSHLGRQRSNSTARAAREGAGVLVRRMSKFVELAKGLQTVYASAALFGLDERAQSPISRPASRASHRTRTPPTATTEDGTLAPRGQRVSRPKLRPAGYRAAARDVARFRDPTPGTAAGAPAAPGAAAAAATALASDVANGTAGRYIPLTAPMRASEVPRTVLPDPLPYALVFKRVLSPSRSPFRFHALSELHTVYPSSAPSPPHVSGAVTWRIRSVGNPVHMRLKALRNVVRAGGMAWEGAGSDTALGGGRERVIGVAYENLGATKLNRTASSSSLN</sequence>
<feature type="compositionally biased region" description="Low complexity" evidence="1">
    <location>
        <begin position="130"/>
        <end position="150"/>
    </location>
</feature>
<dbReference type="STRING" id="945553.A0A0D2MX01"/>
<feature type="region of interest" description="Disordered" evidence="1">
    <location>
        <begin position="130"/>
        <end position="156"/>
    </location>
</feature>
<protein>
    <submittedName>
        <fullName evidence="2">Uncharacterized protein</fullName>
    </submittedName>
</protein>
<feature type="region of interest" description="Disordered" evidence="1">
    <location>
        <begin position="464"/>
        <end position="504"/>
    </location>
</feature>
<proteinExistence type="predicted"/>
<feature type="compositionally biased region" description="Polar residues" evidence="1">
    <location>
        <begin position="478"/>
        <end position="487"/>
    </location>
</feature>
<feature type="region of interest" description="Disordered" evidence="1">
    <location>
        <begin position="1"/>
        <end position="93"/>
    </location>
</feature>
<gene>
    <name evidence="2" type="ORF">HYPSUDRAFT_712763</name>
</gene>
<accession>A0A0D2MX01</accession>
<dbReference type="OrthoDB" id="3270558at2759"/>
<feature type="region of interest" description="Disordered" evidence="1">
    <location>
        <begin position="262"/>
        <end position="293"/>
    </location>
</feature>
<dbReference type="OMA" id="GVAWEGI"/>
<keyword evidence="3" id="KW-1185">Reference proteome</keyword>
<dbReference type="AlphaFoldDB" id="A0A0D2MX01"/>
<evidence type="ECO:0000313" key="2">
    <source>
        <dbReference type="EMBL" id="KJA28558.1"/>
    </source>
</evidence>
<feature type="region of interest" description="Disordered" evidence="1">
    <location>
        <begin position="617"/>
        <end position="661"/>
    </location>
</feature>
<feature type="region of interest" description="Disordered" evidence="1">
    <location>
        <begin position="385"/>
        <end position="417"/>
    </location>
</feature>
<feature type="compositionally biased region" description="Low complexity" evidence="1">
    <location>
        <begin position="488"/>
        <end position="504"/>
    </location>
</feature>
<reference evidence="3" key="1">
    <citation type="submission" date="2014-04" db="EMBL/GenBank/DDBJ databases">
        <title>Evolutionary Origins and Diversification of the Mycorrhizal Mutualists.</title>
        <authorList>
            <consortium name="DOE Joint Genome Institute"/>
            <consortium name="Mycorrhizal Genomics Consortium"/>
            <person name="Kohler A."/>
            <person name="Kuo A."/>
            <person name="Nagy L.G."/>
            <person name="Floudas D."/>
            <person name="Copeland A."/>
            <person name="Barry K.W."/>
            <person name="Cichocki N."/>
            <person name="Veneault-Fourrey C."/>
            <person name="LaButti K."/>
            <person name="Lindquist E.A."/>
            <person name="Lipzen A."/>
            <person name="Lundell T."/>
            <person name="Morin E."/>
            <person name="Murat C."/>
            <person name="Riley R."/>
            <person name="Ohm R."/>
            <person name="Sun H."/>
            <person name="Tunlid A."/>
            <person name="Henrissat B."/>
            <person name="Grigoriev I.V."/>
            <person name="Hibbett D.S."/>
            <person name="Martin F."/>
        </authorList>
    </citation>
    <scope>NUCLEOTIDE SEQUENCE [LARGE SCALE GENOMIC DNA]</scope>
    <source>
        <strain evidence="3">FD-334 SS-4</strain>
    </source>
</reference>
<dbReference type="Proteomes" id="UP000054270">
    <property type="component" value="Unassembled WGS sequence"/>
</dbReference>
<feature type="compositionally biased region" description="Basic and acidic residues" evidence="1">
    <location>
        <begin position="32"/>
        <end position="43"/>
    </location>
</feature>
<dbReference type="EMBL" id="KN817521">
    <property type="protein sequence ID" value="KJA28558.1"/>
    <property type="molecule type" value="Genomic_DNA"/>
</dbReference>
<feature type="compositionally biased region" description="Pro residues" evidence="1">
    <location>
        <begin position="1"/>
        <end position="11"/>
    </location>
</feature>
<evidence type="ECO:0000256" key="1">
    <source>
        <dbReference type="SAM" id="MobiDB-lite"/>
    </source>
</evidence>
<organism evidence="2 3">
    <name type="scientific">Hypholoma sublateritium (strain FD-334 SS-4)</name>
    <dbReference type="NCBI Taxonomy" id="945553"/>
    <lineage>
        <taxon>Eukaryota</taxon>
        <taxon>Fungi</taxon>
        <taxon>Dikarya</taxon>
        <taxon>Basidiomycota</taxon>
        <taxon>Agaricomycotina</taxon>
        <taxon>Agaricomycetes</taxon>
        <taxon>Agaricomycetidae</taxon>
        <taxon>Agaricales</taxon>
        <taxon>Agaricineae</taxon>
        <taxon>Strophariaceae</taxon>
        <taxon>Hypholoma</taxon>
    </lineage>
</organism>
<evidence type="ECO:0000313" key="3">
    <source>
        <dbReference type="Proteomes" id="UP000054270"/>
    </source>
</evidence>
<name>A0A0D2MX01_HYPSF</name>
<feature type="compositionally biased region" description="Low complexity" evidence="1">
    <location>
        <begin position="74"/>
        <end position="93"/>
    </location>
</feature>